<comment type="caution">
    <text evidence="1">The sequence shown here is derived from an EMBL/GenBank/DDBJ whole genome shotgun (WGS) entry which is preliminary data.</text>
</comment>
<gene>
    <name evidence="1" type="ORF">TNCT_566901</name>
</gene>
<protein>
    <submittedName>
        <fullName evidence="1">Uncharacterized protein</fullName>
    </submittedName>
</protein>
<proteinExistence type="predicted"/>
<reference evidence="1" key="1">
    <citation type="submission" date="2020-07" db="EMBL/GenBank/DDBJ databases">
        <title>Multicomponent nature underlies the extraordinary mechanical properties of spider dragline silk.</title>
        <authorList>
            <person name="Kono N."/>
            <person name="Nakamura H."/>
            <person name="Mori M."/>
            <person name="Yoshida Y."/>
            <person name="Ohtoshi R."/>
            <person name="Malay A.D."/>
            <person name="Moran D.A.P."/>
            <person name="Tomita M."/>
            <person name="Numata K."/>
            <person name="Arakawa K."/>
        </authorList>
    </citation>
    <scope>NUCLEOTIDE SEQUENCE</scope>
</reference>
<dbReference type="Proteomes" id="UP000887116">
    <property type="component" value="Unassembled WGS sequence"/>
</dbReference>
<name>A0A8X6IMI9_TRICU</name>
<organism evidence="1 2">
    <name type="scientific">Trichonephila clavata</name>
    <name type="common">Joro spider</name>
    <name type="synonym">Nephila clavata</name>
    <dbReference type="NCBI Taxonomy" id="2740835"/>
    <lineage>
        <taxon>Eukaryota</taxon>
        <taxon>Metazoa</taxon>
        <taxon>Ecdysozoa</taxon>
        <taxon>Arthropoda</taxon>
        <taxon>Chelicerata</taxon>
        <taxon>Arachnida</taxon>
        <taxon>Araneae</taxon>
        <taxon>Araneomorphae</taxon>
        <taxon>Entelegynae</taxon>
        <taxon>Araneoidea</taxon>
        <taxon>Nephilidae</taxon>
        <taxon>Trichonephila</taxon>
    </lineage>
</organism>
<dbReference type="AlphaFoldDB" id="A0A8X6IMI9"/>
<evidence type="ECO:0000313" key="1">
    <source>
        <dbReference type="EMBL" id="GFQ79860.1"/>
    </source>
</evidence>
<accession>A0A8X6IMI9</accession>
<evidence type="ECO:0000313" key="2">
    <source>
        <dbReference type="Proteomes" id="UP000887116"/>
    </source>
</evidence>
<dbReference type="EMBL" id="BMAO01012238">
    <property type="protein sequence ID" value="GFQ79860.1"/>
    <property type="molecule type" value="Genomic_DNA"/>
</dbReference>
<keyword evidence="2" id="KW-1185">Reference proteome</keyword>
<dbReference type="OrthoDB" id="6115992at2759"/>
<sequence length="125" mass="14294">MQLSLTFSIAKRTSSLKARIVMPTTRIARGSVLVTTTDELYKRTALQRHFMSSSSPDAKSVLNMINAKIKRLYLVIRRESLNSLCESLGSRTPNTKLWKLVKNIHRVWPQVEKTIPLAILRLFVL</sequence>